<sequence length="264" mass="30285">MLNQLHQISTENGDDELEDVSKCFGCREPLAKYTHFSPDWGFNLHEKCAKLPFKLNHMLHREHPLVLQFNSEQLSCKTCLEEGLIGFVYGCSPSCDTSAHVDCVLGKYPFLKLKSIYEEKDHPHPLTIVKKKYYYPDCDKCVLLYNVYGIGPCSNLDLIIFETYHFIYSDCEEGEMVEPENYRHQHSLLLLLNEEQLIDNQSGVADCSKCGENVSAPCFSCAEKCGFYLHKICADAPLKLNDPFHRDHSLELMHHSLLIKNPAY</sequence>
<gene>
    <name evidence="3" type="ORF">GOBAR_AA31209</name>
</gene>
<dbReference type="Pfam" id="PF03107">
    <property type="entry name" value="C1_2"/>
    <property type="match status" value="1"/>
</dbReference>
<evidence type="ECO:0000313" key="3">
    <source>
        <dbReference type="EMBL" id="PPR89470.1"/>
    </source>
</evidence>
<name>A0A2P5WEF4_GOSBA</name>
<dbReference type="InterPro" id="IPR004146">
    <property type="entry name" value="DC1"/>
</dbReference>
<evidence type="ECO:0000259" key="2">
    <source>
        <dbReference type="Pfam" id="PF03107"/>
    </source>
</evidence>
<feature type="domain" description="DC1" evidence="2">
    <location>
        <begin position="59"/>
        <end position="104"/>
    </location>
</feature>
<dbReference type="AlphaFoldDB" id="A0A2P5WEF4"/>
<dbReference type="Proteomes" id="UP000239757">
    <property type="component" value="Unassembled WGS sequence"/>
</dbReference>
<protein>
    <recommendedName>
        <fullName evidence="2">DC1 domain-containing protein</fullName>
    </recommendedName>
</protein>
<accession>A0A2P5WEF4</accession>
<dbReference type="SUPFAM" id="SSF57889">
    <property type="entry name" value="Cysteine-rich domain"/>
    <property type="match status" value="2"/>
</dbReference>
<dbReference type="InterPro" id="IPR046349">
    <property type="entry name" value="C1-like_sf"/>
</dbReference>
<proteinExistence type="predicted"/>
<dbReference type="OrthoDB" id="995530at2759"/>
<reference evidence="3 4" key="1">
    <citation type="submission" date="2015-01" db="EMBL/GenBank/DDBJ databases">
        <title>Genome of allotetraploid Gossypium barbadense reveals genomic plasticity and fiber elongation in cotton evolution.</title>
        <authorList>
            <person name="Chen X."/>
            <person name="Liu X."/>
            <person name="Zhao B."/>
            <person name="Zheng H."/>
            <person name="Hu Y."/>
            <person name="Lu G."/>
            <person name="Yang C."/>
            <person name="Chen J."/>
            <person name="Shan C."/>
            <person name="Zhang L."/>
            <person name="Zhou Y."/>
            <person name="Wang L."/>
            <person name="Guo W."/>
            <person name="Bai Y."/>
            <person name="Ruan J."/>
            <person name="Shangguan X."/>
            <person name="Mao Y."/>
            <person name="Jiang J."/>
            <person name="Zhu Y."/>
            <person name="Lei J."/>
            <person name="Kang H."/>
            <person name="Chen S."/>
            <person name="He X."/>
            <person name="Wang R."/>
            <person name="Wang Y."/>
            <person name="Chen J."/>
            <person name="Wang L."/>
            <person name="Yu S."/>
            <person name="Wang B."/>
            <person name="Wei J."/>
            <person name="Song S."/>
            <person name="Lu X."/>
            <person name="Gao Z."/>
            <person name="Gu W."/>
            <person name="Deng X."/>
            <person name="Ma D."/>
            <person name="Wang S."/>
            <person name="Liang W."/>
            <person name="Fang L."/>
            <person name="Cai C."/>
            <person name="Zhu X."/>
            <person name="Zhou B."/>
            <person name="Zhang Y."/>
            <person name="Chen Z."/>
            <person name="Xu S."/>
            <person name="Zhu R."/>
            <person name="Wang S."/>
            <person name="Zhang T."/>
            <person name="Zhao G."/>
        </authorList>
    </citation>
    <scope>NUCLEOTIDE SEQUENCE [LARGE SCALE GENOMIC DNA]</scope>
    <source>
        <strain evidence="4">cv. Xinhai21</strain>
        <tissue evidence="3">Leaf</tissue>
    </source>
</reference>
<organism evidence="3 4">
    <name type="scientific">Gossypium barbadense</name>
    <name type="common">Sea Island cotton</name>
    <name type="synonym">Hibiscus barbadensis</name>
    <dbReference type="NCBI Taxonomy" id="3634"/>
    <lineage>
        <taxon>Eukaryota</taxon>
        <taxon>Viridiplantae</taxon>
        <taxon>Streptophyta</taxon>
        <taxon>Embryophyta</taxon>
        <taxon>Tracheophyta</taxon>
        <taxon>Spermatophyta</taxon>
        <taxon>Magnoliopsida</taxon>
        <taxon>eudicotyledons</taxon>
        <taxon>Gunneridae</taxon>
        <taxon>Pentapetalae</taxon>
        <taxon>rosids</taxon>
        <taxon>malvids</taxon>
        <taxon>Malvales</taxon>
        <taxon>Malvaceae</taxon>
        <taxon>Malvoideae</taxon>
        <taxon>Gossypium</taxon>
    </lineage>
</organism>
<dbReference type="EMBL" id="KZ667945">
    <property type="protein sequence ID" value="PPR89470.1"/>
    <property type="molecule type" value="Genomic_DNA"/>
</dbReference>
<evidence type="ECO:0000313" key="4">
    <source>
        <dbReference type="Proteomes" id="UP000239757"/>
    </source>
</evidence>
<evidence type="ECO:0000256" key="1">
    <source>
        <dbReference type="ARBA" id="ARBA00022737"/>
    </source>
</evidence>
<dbReference type="PANTHER" id="PTHR46288:SF27">
    <property type="entry name" value="CYSTEINE_HISTIDINE-RICH C1 DOMAIN FAMILY PROTEIN"/>
    <property type="match status" value="1"/>
</dbReference>
<keyword evidence="1" id="KW-0677">Repeat</keyword>
<dbReference type="PANTHER" id="PTHR46288">
    <property type="entry name" value="PHORBOL-ESTER/DAG-TYPE DOMAIN-CONTAINING PROTEIN"/>
    <property type="match status" value="1"/>
</dbReference>